<comment type="similarity">
    <text evidence="2">Belongs to the NAF1 family.</text>
</comment>
<sequence>MSGIQIPGLSTLVPVTEGSNVQSTSVTDAHAPRKESEPTTSGNTDPQATDSEVAEDEMVIDHPPSPPSLTSGLEALLGGLDPLPEPAPISSDPSGDTASISLKTNDTAMSEPEDAAQTGEVPEDGDDNVQEHPEWEVDSSPYESSSDSSSSDDSDDDSDDEKDYKILGPEETARILMEMDGGSDDEGDGKGKGSGSGLVRTKNELPEAIIPRPEVEIKPEMEIIELGVIEHFVGNTAVIKANTTGEYQVLDTGSVLCLEDRTIIAALADVIAAVREPRYTAGFTNEEEIKSFGLEIGTKIFYPPALATLGLTQMLKANKGTDASNWHDEEVAEDEIEFSDDEKEAEHKRQLKAKKRGARGGRDSTANRGGRNDSTMTGTSAISDGLKYDDDDDDDGPYRPLARPVGYGQGQPSHGSNEPSTNFSGHGGAYGGNRGDFRGRGNRGRGGRGNRGSNQRGGYSLPPRPQGQGGQGAQVFPQQPAQQYNLPPAPPMPVSGQSYPVFPPPQPNGQPLHQLPNQQFPFPWPQNTQPGFHPPPPPQFTGQPGVNGMYFNPSFLAALQNQTQGQQTPLNNQWTGQHGQHNNQWPGQGGRG</sequence>
<keyword evidence="7" id="KW-0694">RNA-binding</keyword>
<feature type="compositionally biased region" description="Polar residues" evidence="9">
    <location>
        <begin position="38"/>
        <end position="50"/>
    </location>
</feature>
<dbReference type="FunCoup" id="A0A7C8N582">
    <property type="interactions" value="368"/>
</dbReference>
<dbReference type="InterPro" id="IPR038664">
    <property type="entry name" value="Gar1/Naf1_Cbf5-bd_sf"/>
</dbReference>
<evidence type="ECO:0000256" key="5">
    <source>
        <dbReference type="ARBA" id="ARBA00022552"/>
    </source>
</evidence>
<comment type="subcellular location">
    <subcellularLocation>
        <location evidence="1">Nucleus</location>
    </subcellularLocation>
</comment>
<dbReference type="PANTHER" id="PTHR31633:SF1">
    <property type="entry name" value="H_ACA RIBONUCLEOPROTEIN COMPLEX NON-CORE SUBUNIT NAF1"/>
    <property type="match status" value="1"/>
</dbReference>
<feature type="compositionally biased region" description="Low complexity" evidence="9">
    <location>
        <begin position="509"/>
        <end position="518"/>
    </location>
</feature>
<dbReference type="InParanoid" id="A0A7C8N582"/>
<dbReference type="Proteomes" id="UP000481858">
    <property type="component" value="Unassembled WGS sequence"/>
</dbReference>
<feature type="region of interest" description="Disordered" evidence="9">
    <location>
        <begin position="326"/>
        <end position="518"/>
    </location>
</feature>
<evidence type="ECO:0000256" key="4">
    <source>
        <dbReference type="ARBA" id="ARBA00022517"/>
    </source>
</evidence>
<keyword evidence="4" id="KW-0690">Ribosome biogenesis</keyword>
<feature type="compositionally biased region" description="Acidic residues" evidence="9">
    <location>
        <begin position="150"/>
        <end position="161"/>
    </location>
</feature>
<feature type="compositionally biased region" description="Low complexity" evidence="9">
    <location>
        <begin position="138"/>
        <end position="149"/>
    </location>
</feature>
<name>A0A7C8N582_9PEZI</name>
<feature type="compositionally biased region" description="Acidic residues" evidence="9">
    <location>
        <begin position="330"/>
        <end position="343"/>
    </location>
</feature>
<dbReference type="GO" id="GO:0003723">
    <property type="term" value="F:RNA binding"/>
    <property type="evidence" value="ECO:0007669"/>
    <property type="project" value="UniProtKB-KW"/>
</dbReference>
<dbReference type="Pfam" id="PF04410">
    <property type="entry name" value="Gar1"/>
    <property type="match status" value="1"/>
</dbReference>
<feature type="compositionally biased region" description="Polar residues" evidence="9">
    <location>
        <begin position="364"/>
        <end position="382"/>
    </location>
</feature>
<dbReference type="GO" id="GO:0001522">
    <property type="term" value="P:pseudouridine synthesis"/>
    <property type="evidence" value="ECO:0007669"/>
    <property type="project" value="InterPro"/>
</dbReference>
<feature type="compositionally biased region" description="Polar residues" evidence="9">
    <location>
        <begin position="17"/>
        <end position="27"/>
    </location>
</feature>
<feature type="region of interest" description="Disordered" evidence="9">
    <location>
        <begin position="562"/>
        <end position="592"/>
    </location>
</feature>
<evidence type="ECO:0000313" key="10">
    <source>
        <dbReference type="EMBL" id="KAF2973554.1"/>
    </source>
</evidence>
<dbReference type="InterPro" id="IPR009000">
    <property type="entry name" value="Transl_B-barrel_sf"/>
</dbReference>
<dbReference type="GO" id="GO:0005634">
    <property type="term" value="C:nucleus"/>
    <property type="evidence" value="ECO:0007669"/>
    <property type="project" value="UniProtKB-SubCell"/>
</dbReference>
<evidence type="ECO:0000256" key="7">
    <source>
        <dbReference type="ARBA" id="ARBA00022884"/>
    </source>
</evidence>
<protein>
    <recommendedName>
        <fullName evidence="3">H/ACA ribonucleoprotein complex non-core subunit NAF1</fullName>
    </recommendedName>
</protein>
<feature type="compositionally biased region" description="Low complexity" evidence="9">
    <location>
        <begin position="473"/>
        <end position="483"/>
    </location>
</feature>
<feature type="compositionally biased region" description="Polar residues" evidence="9">
    <location>
        <begin position="410"/>
        <end position="424"/>
    </location>
</feature>
<feature type="compositionally biased region" description="Polar residues" evidence="9">
    <location>
        <begin position="91"/>
        <end position="108"/>
    </location>
</feature>
<feature type="region of interest" description="Disordered" evidence="9">
    <location>
        <begin position="1"/>
        <end position="199"/>
    </location>
</feature>
<dbReference type="Gene3D" id="2.40.10.230">
    <property type="entry name" value="Probable tRNA pseudouridine synthase domain"/>
    <property type="match status" value="1"/>
</dbReference>
<evidence type="ECO:0000256" key="1">
    <source>
        <dbReference type="ARBA" id="ARBA00004123"/>
    </source>
</evidence>
<keyword evidence="11" id="KW-1185">Reference proteome</keyword>
<dbReference type="OrthoDB" id="21550at2759"/>
<organism evidence="10 11">
    <name type="scientific">Xylaria multiplex</name>
    <dbReference type="NCBI Taxonomy" id="323545"/>
    <lineage>
        <taxon>Eukaryota</taxon>
        <taxon>Fungi</taxon>
        <taxon>Dikarya</taxon>
        <taxon>Ascomycota</taxon>
        <taxon>Pezizomycotina</taxon>
        <taxon>Sordariomycetes</taxon>
        <taxon>Xylariomycetidae</taxon>
        <taxon>Xylariales</taxon>
        <taxon>Xylariaceae</taxon>
        <taxon>Xylaria</taxon>
    </lineage>
</organism>
<dbReference type="EMBL" id="WUBL01000001">
    <property type="protein sequence ID" value="KAF2973554.1"/>
    <property type="molecule type" value="Genomic_DNA"/>
</dbReference>
<gene>
    <name evidence="10" type="ORF">GQX73_g112</name>
</gene>
<feature type="compositionally biased region" description="Basic residues" evidence="9">
    <location>
        <begin position="349"/>
        <end position="359"/>
    </location>
</feature>
<feature type="compositionally biased region" description="Polar residues" evidence="9">
    <location>
        <begin position="562"/>
        <end position="586"/>
    </location>
</feature>
<evidence type="ECO:0000256" key="2">
    <source>
        <dbReference type="ARBA" id="ARBA00009801"/>
    </source>
</evidence>
<feature type="compositionally biased region" description="Gly residues" evidence="9">
    <location>
        <begin position="425"/>
        <end position="434"/>
    </location>
</feature>
<proteinExistence type="inferred from homology"/>
<evidence type="ECO:0000256" key="6">
    <source>
        <dbReference type="ARBA" id="ARBA00022553"/>
    </source>
</evidence>
<dbReference type="InterPro" id="IPR007504">
    <property type="entry name" value="H/ACA_rnp_Gar1/Naf1"/>
</dbReference>
<dbReference type="AlphaFoldDB" id="A0A7C8N582"/>
<keyword evidence="8" id="KW-0539">Nucleus</keyword>
<dbReference type="SUPFAM" id="SSF50447">
    <property type="entry name" value="Translation proteins"/>
    <property type="match status" value="1"/>
</dbReference>
<comment type="caution">
    <text evidence="10">The sequence shown here is derived from an EMBL/GenBank/DDBJ whole genome shotgun (WGS) entry which is preliminary data.</text>
</comment>
<reference evidence="10 11" key="1">
    <citation type="submission" date="2019-12" db="EMBL/GenBank/DDBJ databases">
        <title>Draft genome sequence of the ascomycete Xylaria multiplex DSM 110363.</title>
        <authorList>
            <person name="Buettner E."/>
            <person name="Kellner H."/>
        </authorList>
    </citation>
    <scope>NUCLEOTIDE SEQUENCE [LARGE SCALE GENOMIC DNA]</scope>
    <source>
        <strain evidence="10 11">DSM 110363</strain>
    </source>
</reference>
<dbReference type="GO" id="GO:0005732">
    <property type="term" value="C:sno(s)RNA-containing ribonucleoprotein complex"/>
    <property type="evidence" value="ECO:0007669"/>
    <property type="project" value="InterPro"/>
</dbReference>
<evidence type="ECO:0000256" key="3">
    <source>
        <dbReference type="ARBA" id="ARBA00021438"/>
    </source>
</evidence>
<evidence type="ECO:0000313" key="11">
    <source>
        <dbReference type="Proteomes" id="UP000481858"/>
    </source>
</evidence>
<evidence type="ECO:0000256" key="8">
    <source>
        <dbReference type="ARBA" id="ARBA00023242"/>
    </source>
</evidence>
<keyword evidence="5" id="KW-0698">rRNA processing</keyword>
<accession>A0A7C8N582</accession>
<evidence type="ECO:0000256" key="9">
    <source>
        <dbReference type="SAM" id="MobiDB-lite"/>
    </source>
</evidence>
<dbReference type="GO" id="GO:0000493">
    <property type="term" value="P:box H/ACA snoRNP assembly"/>
    <property type="evidence" value="ECO:0007669"/>
    <property type="project" value="InterPro"/>
</dbReference>
<dbReference type="PANTHER" id="PTHR31633">
    <property type="entry name" value="H/ACA RIBONUCLEOPROTEIN COMPLEX NON-CORE SUBUNIT NAF1"/>
    <property type="match status" value="1"/>
</dbReference>
<keyword evidence="6" id="KW-0597">Phosphoprotein</keyword>
<dbReference type="GO" id="GO:0006364">
    <property type="term" value="P:rRNA processing"/>
    <property type="evidence" value="ECO:0007669"/>
    <property type="project" value="UniProtKB-KW"/>
</dbReference>
<dbReference type="InterPro" id="IPR040309">
    <property type="entry name" value="Naf1"/>
</dbReference>